<keyword evidence="2" id="KW-1133">Transmembrane helix</keyword>
<name>A0A0F9GGC2_9ZZZZ</name>
<gene>
    <name evidence="3" type="ORF">LCGC14_1830190</name>
</gene>
<keyword evidence="2" id="KW-0472">Membrane</keyword>
<dbReference type="AlphaFoldDB" id="A0A0F9GGC2"/>
<accession>A0A0F9GGC2</accession>
<keyword evidence="2" id="KW-0812">Transmembrane</keyword>
<feature type="coiled-coil region" evidence="1">
    <location>
        <begin position="182"/>
        <end position="209"/>
    </location>
</feature>
<comment type="caution">
    <text evidence="3">The sequence shown here is derived from an EMBL/GenBank/DDBJ whole genome shotgun (WGS) entry which is preliminary data.</text>
</comment>
<evidence type="ECO:0000256" key="1">
    <source>
        <dbReference type="SAM" id="Coils"/>
    </source>
</evidence>
<proteinExistence type="predicted"/>
<protein>
    <submittedName>
        <fullName evidence="3">Uncharacterized protein</fullName>
    </submittedName>
</protein>
<dbReference type="EMBL" id="LAZR01018062">
    <property type="protein sequence ID" value="KKL97864.1"/>
    <property type="molecule type" value="Genomic_DNA"/>
</dbReference>
<sequence length="217" mass="25244">MSETNILRLFLTDKYSLSLEVSLWVIAALVAVPVAAVVARWYWPQGWWPRRRKHFGIVEMEIQLGGVGKVKLCPVVEDIQIAHRIWTELATRKVALPIEPEHDVIVEVYNSWSAMFGKVRELIAATPAELVRSEPSTQELVRIATDTLNKGLRPHLTRWQARFRNWYAQQKEALKTRSPQQVQRDFEQYEELMADMQRVNQQMIQYAGELQKLVHAK</sequence>
<evidence type="ECO:0000313" key="3">
    <source>
        <dbReference type="EMBL" id="KKL97864.1"/>
    </source>
</evidence>
<evidence type="ECO:0000256" key="2">
    <source>
        <dbReference type="SAM" id="Phobius"/>
    </source>
</evidence>
<feature type="transmembrane region" description="Helical" evidence="2">
    <location>
        <begin position="21"/>
        <end position="43"/>
    </location>
</feature>
<organism evidence="3">
    <name type="scientific">marine sediment metagenome</name>
    <dbReference type="NCBI Taxonomy" id="412755"/>
    <lineage>
        <taxon>unclassified sequences</taxon>
        <taxon>metagenomes</taxon>
        <taxon>ecological metagenomes</taxon>
    </lineage>
</organism>
<reference evidence="3" key="1">
    <citation type="journal article" date="2015" name="Nature">
        <title>Complex archaea that bridge the gap between prokaryotes and eukaryotes.</title>
        <authorList>
            <person name="Spang A."/>
            <person name="Saw J.H."/>
            <person name="Jorgensen S.L."/>
            <person name="Zaremba-Niedzwiedzka K."/>
            <person name="Martijn J."/>
            <person name="Lind A.E."/>
            <person name="van Eijk R."/>
            <person name="Schleper C."/>
            <person name="Guy L."/>
            <person name="Ettema T.J."/>
        </authorList>
    </citation>
    <scope>NUCLEOTIDE SEQUENCE</scope>
</reference>
<keyword evidence="1" id="KW-0175">Coiled coil</keyword>